<keyword evidence="2" id="KW-1185">Reference proteome</keyword>
<gene>
    <name evidence="1" type="ORF">SAMN04488122_4658</name>
</gene>
<protein>
    <submittedName>
        <fullName evidence="1">Uncharacterized protein</fullName>
    </submittedName>
</protein>
<evidence type="ECO:0000313" key="1">
    <source>
        <dbReference type="EMBL" id="SEW52040.1"/>
    </source>
</evidence>
<dbReference type="AlphaFoldDB" id="A0A1I0SA43"/>
<evidence type="ECO:0000313" key="2">
    <source>
        <dbReference type="Proteomes" id="UP000199310"/>
    </source>
</evidence>
<dbReference type="Proteomes" id="UP000199310">
    <property type="component" value="Unassembled WGS sequence"/>
</dbReference>
<organism evidence="1 2">
    <name type="scientific">Chitinophaga arvensicola</name>
    <dbReference type="NCBI Taxonomy" id="29529"/>
    <lineage>
        <taxon>Bacteria</taxon>
        <taxon>Pseudomonadati</taxon>
        <taxon>Bacteroidota</taxon>
        <taxon>Chitinophagia</taxon>
        <taxon>Chitinophagales</taxon>
        <taxon>Chitinophagaceae</taxon>
        <taxon>Chitinophaga</taxon>
    </lineage>
</organism>
<dbReference type="EMBL" id="FOJG01000002">
    <property type="protein sequence ID" value="SEW52040.1"/>
    <property type="molecule type" value="Genomic_DNA"/>
</dbReference>
<sequence>MKKGDKHSVPVAADSSLADSVKKPAVYEEEKFEIHDSLLDLTATKRNTEVKNVGEIRLEYNFKARNDTGHFSFPYPQFSDVVFSDNGIAVKKKNNYHLSGYYLFKEDKLLLPLIGMNFLMLYVIDLKSHQVMLERRTHIEFIWVNEETGEFMATDSPQMTGTQTTVFYNAFVYNIKGNEVVLSKKGRLAFSTADVRDSVVEFSNVKRIFDK</sequence>
<accession>A0A1I0SA43</accession>
<dbReference type="OrthoDB" id="655879at2"/>
<dbReference type="STRING" id="29529.SAMN04488122_4658"/>
<name>A0A1I0SA43_9BACT</name>
<proteinExistence type="predicted"/>
<reference evidence="2" key="1">
    <citation type="submission" date="2016-10" db="EMBL/GenBank/DDBJ databases">
        <authorList>
            <person name="Varghese N."/>
            <person name="Submissions S."/>
        </authorList>
    </citation>
    <scope>NUCLEOTIDE SEQUENCE [LARGE SCALE GENOMIC DNA]</scope>
    <source>
        <strain evidence="2">DSM 3695</strain>
    </source>
</reference>
<dbReference type="RefSeq" id="WP_143059258.1">
    <property type="nucleotide sequence ID" value="NZ_FOJG01000002.1"/>
</dbReference>